<evidence type="ECO:0000313" key="4">
    <source>
        <dbReference type="Proteomes" id="UP000244956"/>
    </source>
</evidence>
<evidence type="ECO:0000313" key="3">
    <source>
        <dbReference type="EMBL" id="PWD98141.1"/>
    </source>
</evidence>
<comment type="similarity">
    <text evidence="1">Belongs to the glycosyl hydrolase 16 family.</text>
</comment>
<dbReference type="InterPro" id="IPR026444">
    <property type="entry name" value="Secre_tail"/>
</dbReference>
<comment type="caution">
    <text evidence="3">The sequence shown here is derived from an EMBL/GenBank/DDBJ whole genome shotgun (WGS) entry which is preliminary data.</text>
</comment>
<dbReference type="GO" id="GO:0004553">
    <property type="term" value="F:hydrolase activity, hydrolyzing O-glycosyl compounds"/>
    <property type="evidence" value="ECO:0007669"/>
    <property type="project" value="InterPro"/>
</dbReference>
<accession>A0A2U2B4Y8</accession>
<dbReference type="Gene3D" id="2.60.120.200">
    <property type="match status" value="1"/>
</dbReference>
<dbReference type="SUPFAM" id="SSF49899">
    <property type="entry name" value="Concanavalin A-like lectins/glucanases"/>
    <property type="match status" value="1"/>
</dbReference>
<dbReference type="PROSITE" id="PS51762">
    <property type="entry name" value="GH16_2"/>
    <property type="match status" value="1"/>
</dbReference>
<dbReference type="InterPro" id="IPR050546">
    <property type="entry name" value="Glycosyl_Hydrlase_16"/>
</dbReference>
<organism evidence="3 4">
    <name type="scientific">Marinilabilia rubra</name>
    <dbReference type="NCBI Taxonomy" id="2162893"/>
    <lineage>
        <taxon>Bacteria</taxon>
        <taxon>Pseudomonadati</taxon>
        <taxon>Bacteroidota</taxon>
        <taxon>Bacteroidia</taxon>
        <taxon>Marinilabiliales</taxon>
        <taxon>Marinilabiliaceae</taxon>
        <taxon>Marinilabilia</taxon>
    </lineage>
</organism>
<dbReference type="Pfam" id="PF18962">
    <property type="entry name" value="Por_Secre_tail"/>
    <property type="match status" value="1"/>
</dbReference>
<evidence type="ECO:0000259" key="2">
    <source>
        <dbReference type="PROSITE" id="PS51762"/>
    </source>
</evidence>
<name>A0A2U2B4Y8_9BACT</name>
<dbReference type="EMBL" id="QEWP01000018">
    <property type="protein sequence ID" value="PWD98141.1"/>
    <property type="molecule type" value="Genomic_DNA"/>
</dbReference>
<dbReference type="Proteomes" id="UP000244956">
    <property type="component" value="Unassembled WGS sequence"/>
</dbReference>
<dbReference type="InterPro" id="IPR000757">
    <property type="entry name" value="Beta-glucanase-like"/>
</dbReference>
<protein>
    <submittedName>
        <fullName evidence="3">Beta-glucanase</fullName>
    </submittedName>
</protein>
<dbReference type="CDD" id="cd08023">
    <property type="entry name" value="GH16_laminarinase_like"/>
    <property type="match status" value="1"/>
</dbReference>
<dbReference type="AlphaFoldDB" id="A0A2U2B4Y8"/>
<feature type="domain" description="GH16" evidence="2">
    <location>
        <begin position="149"/>
        <end position="431"/>
    </location>
</feature>
<keyword evidence="4" id="KW-1185">Reference proteome</keyword>
<dbReference type="InterPro" id="IPR013320">
    <property type="entry name" value="ConA-like_dom_sf"/>
</dbReference>
<dbReference type="NCBIfam" id="TIGR04183">
    <property type="entry name" value="Por_Secre_tail"/>
    <property type="match status" value="1"/>
</dbReference>
<dbReference type="Pfam" id="PF00722">
    <property type="entry name" value="Glyco_hydro_16"/>
    <property type="match status" value="1"/>
</dbReference>
<dbReference type="PANTHER" id="PTHR10963:SF55">
    <property type="entry name" value="GLYCOSIDE HYDROLASE FAMILY 16 PROTEIN"/>
    <property type="match status" value="1"/>
</dbReference>
<reference evidence="3 4" key="1">
    <citation type="submission" date="2018-05" db="EMBL/GenBank/DDBJ databases">
        <title>Marinilabilia rubrum sp. nov., isolated from saltern sediment.</title>
        <authorList>
            <person name="Zhang R."/>
        </authorList>
    </citation>
    <scope>NUCLEOTIDE SEQUENCE [LARGE SCALE GENOMIC DNA]</scope>
    <source>
        <strain evidence="3 4">WTE16</strain>
    </source>
</reference>
<proteinExistence type="inferred from homology"/>
<evidence type="ECO:0000256" key="1">
    <source>
        <dbReference type="ARBA" id="ARBA00006865"/>
    </source>
</evidence>
<dbReference type="OrthoDB" id="9809583at2"/>
<gene>
    <name evidence="3" type="ORF">DDZ16_16740</name>
</gene>
<sequence length="512" mass="57462">MPIDFQDSSQSFTTFNGSSFSTVANPEDNLDQVGEITNDGNNPWQGILLNLQRSIDLSENKQIVLDFYSLDANAHTLMIKLEDGTNSDVEVWIDVNAGSGDQWINDLTFDFSNALISGTGNTINASGTYNRIVVFVDGGANVSGTYLVDDIDDGSEPIDFHPLDVEYTELVWSDEFDEATLNTDKWYHEIKSPSEGMWNGLEEQHYTDSPSNSYVEDGYLHIVAKKETITQYGLTLEYSSARLNSKYAFTYGRVDIRAKLPEGEGTFPALWMLGDHRINTIDGVNWENQGYGSVGTIPWPNCGEIDIMEHGLRDLDEVTSALHSRSSYGNTVNLESKHLSDVSENFHIYSVNWSPDQITFLIDGEGYYTYRKPDTALDENNDGIDDAWPFDEDQYLLLNVAMGGYAGTVDPNFTESAMVIDYVRVFQTASLSTEDLFSSKFSVYPVPTKGILYIQTYQEIEKIQLLSTVGQLVKEQMNQKKSIDVKDLASGIYLLRIYANNKMTTKKVIIQK</sequence>
<dbReference type="GO" id="GO:0005975">
    <property type="term" value="P:carbohydrate metabolic process"/>
    <property type="evidence" value="ECO:0007669"/>
    <property type="project" value="InterPro"/>
</dbReference>
<dbReference type="PANTHER" id="PTHR10963">
    <property type="entry name" value="GLYCOSYL HYDROLASE-RELATED"/>
    <property type="match status" value="1"/>
</dbReference>